<evidence type="ECO:0000313" key="2">
    <source>
        <dbReference type="Proteomes" id="UP000077875"/>
    </source>
</evidence>
<dbReference type="EMBL" id="CP015243">
    <property type="protein sequence ID" value="ANF58477.1"/>
    <property type="molecule type" value="Genomic_DNA"/>
</dbReference>
<keyword evidence="2" id="KW-1185">Reference proteome</keyword>
<proteinExistence type="predicted"/>
<accession>A0A172YGZ8</accession>
<dbReference type="AlphaFoldDB" id="A0A172YGZ8"/>
<sequence>MSQTSNALPGFISIETGDGALPVAVAWTLADGRVKHTLIQPLESWLEEEDIALGDYDEETLHTLGVRPLDVIRELEADHDGATLYVNGVGEEFEALERLFDEYSLDPMVELAPAHQLYDELDASQWEDERRKLLDERGLTPLNAEHEVEVMLLLHQQFADQLPDDFALDDESFG</sequence>
<dbReference type="KEGG" id="haa:A5892_14170"/>
<dbReference type="STRING" id="376489.A5892_14170"/>
<evidence type="ECO:0000313" key="1">
    <source>
        <dbReference type="EMBL" id="ANF58477.1"/>
    </source>
</evidence>
<reference evidence="1 2" key="1">
    <citation type="submission" date="2016-04" db="EMBL/GenBank/DDBJ databases">
        <title>Complete Genome Sequence of Halotalea alkalilenta IHB B 13600.</title>
        <authorList>
            <person name="Swarnkar M.K."/>
            <person name="Sharma A."/>
            <person name="Kaushal K."/>
            <person name="Soni R."/>
            <person name="Rana S."/>
            <person name="Singh A.K."/>
            <person name="Gulati A."/>
        </authorList>
    </citation>
    <scope>NUCLEOTIDE SEQUENCE [LARGE SCALE GENOMIC DNA]</scope>
    <source>
        <strain evidence="1 2">IHB B 13600</strain>
    </source>
</reference>
<organism evidence="1 2">
    <name type="scientific">Halotalea alkalilenta</name>
    <dbReference type="NCBI Taxonomy" id="376489"/>
    <lineage>
        <taxon>Bacteria</taxon>
        <taxon>Pseudomonadati</taxon>
        <taxon>Pseudomonadota</taxon>
        <taxon>Gammaproteobacteria</taxon>
        <taxon>Oceanospirillales</taxon>
        <taxon>Halomonadaceae</taxon>
        <taxon>Halotalea</taxon>
    </lineage>
</organism>
<name>A0A172YGZ8_9GAMM</name>
<dbReference type="Proteomes" id="UP000077875">
    <property type="component" value="Chromosome"/>
</dbReference>
<gene>
    <name evidence="1" type="ORF">A5892_14170</name>
</gene>
<protein>
    <submittedName>
        <fullName evidence="1">Uncharacterized protein</fullName>
    </submittedName>
</protein>
<dbReference type="RefSeq" id="WP_064123348.1">
    <property type="nucleotide sequence ID" value="NZ_CP015243.1"/>
</dbReference>